<dbReference type="EMBL" id="JAANYN010000017">
    <property type="protein sequence ID" value="NHE59762.1"/>
    <property type="molecule type" value="Genomic_DNA"/>
</dbReference>
<protein>
    <submittedName>
        <fullName evidence="1">Uncharacterized protein</fullName>
    </submittedName>
</protein>
<gene>
    <name evidence="1" type="ORF">G9Q97_23405</name>
</gene>
<proteinExistence type="predicted"/>
<accession>A0ABX0HGN7</accession>
<dbReference type="Proteomes" id="UP000649799">
    <property type="component" value="Unassembled WGS sequence"/>
</dbReference>
<organism evidence="1 2">
    <name type="scientific">Cyclobacterium plantarum</name>
    <dbReference type="NCBI Taxonomy" id="2716263"/>
    <lineage>
        <taxon>Bacteria</taxon>
        <taxon>Pseudomonadati</taxon>
        <taxon>Bacteroidota</taxon>
        <taxon>Cytophagia</taxon>
        <taxon>Cytophagales</taxon>
        <taxon>Cyclobacteriaceae</taxon>
        <taxon>Cyclobacterium</taxon>
    </lineage>
</organism>
<reference evidence="1 2" key="1">
    <citation type="submission" date="2020-03" db="EMBL/GenBank/DDBJ databases">
        <title>Cyclobacterium plantarum sp. nov., a marine bacterium isolated from a coastal-marine wetland.</title>
        <authorList>
            <person name="Sanchez-Porro C."/>
            <person name="Ventosa A."/>
            <person name="Amoozegar M."/>
        </authorList>
    </citation>
    <scope>NUCLEOTIDE SEQUENCE [LARGE SCALE GENOMIC DNA]</scope>
    <source>
        <strain evidence="1 2">GBPx2</strain>
    </source>
</reference>
<sequence length="133" mass="14849">MSNLRIIPGKDKIGKDWYSIVKNKERGQAGKRNAGENLLNHMNLATWNIVCADKMGNNGSKSSKIFRSSFSGQDGINGQLWKIPITGFGIPVGRLFSPKLFTGYFLVMGNSLLRHCWPFPIIGIKKIIKTLQI</sequence>
<comment type="caution">
    <text evidence="1">The sequence shown here is derived from an EMBL/GenBank/DDBJ whole genome shotgun (WGS) entry which is preliminary data.</text>
</comment>
<evidence type="ECO:0000313" key="1">
    <source>
        <dbReference type="EMBL" id="NHE59762.1"/>
    </source>
</evidence>
<name>A0ABX0HGN7_9BACT</name>
<keyword evidence="2" id="KW-1185">Reference proteome</keyword>
<evidence type="ECO:0000313" key="2">
    <source>
        <dbReference type="Proteomes" id="UP000649799"/>
    </source>
</evidence>